<evidence type="ECO:0000259" key="1">
    <source>
        <dbReference type="Pfam" id="PF25298"/>
    </source>
</evidence>
<dbReference type="AlphaFoldDB" id="A0A1B6IKJ7"/>
<gene>
    <name evidence="2" type="ORF">g.58848</name>
</gene>
<reference evidence="2" key="1">
    <citation type="submission" date="2015-11" db="EMBL/GenBank/DDBJ databases">
        <title>De novo transcriptome assembly of four potential Pierce s Disease insect vectors from Arizona vineyards.</title>
        <authorList>
            <person name="Tassone E.E."/>
        </authorList>
    </citation>
    <scope>NUCLEOTIDE SEQUENCE</scope>
</reference>
<dbReference type="Pfam" id="PF25298">
    <property type="entry name" value="Baculo_FP_2nd"/>
    <property type="match status" value="1"/>
</dbReference>
<dbReference type="InterPro" id="IPR057251">
    <property type="entry name" value="FP_C"/>
</dbReference>
<sequence>MIDNCYRFGAVSGRSGAIVAKFVRKLDMEAFLEKRRQKINVSSQDLGYMAGESTPVYVNESLTKAKRLLLNAARQVKADKHYTFLWVKNGEFVCGRTKGSVM</sequence>
<feature type="domain" description="FP protein C-terminal" evidence="1">
    <location>
        <begin position="63"/>
        <end position="91"/>
    </location>
</feature>
<dbReference type="EMBL" id="GECU01020254">
    <property type="protein sequence ID" value="JAS87452.1"/>
    <property type="molecule type" value="Transcribed_RNA"/>
</dbReference>
<protein>
    <recommendedName>
        <fullName evidence="1">FP protein C-terminal domain-containing protein</fullName>
    </recommendedName>
</protein>
<evidence type="ECO:0000313" key="2">
    <source>
        <dbReference type="EMBL" id="JAS87452.1"/>
    </source>
</evidence>
<name>A0A1B6IKJ7_9HEMI</name>
<proteinExistence type="predicted"/>
<organism evidence="2">
    <name type="scientific">Homalodisca liturata</name>
    <dbReference type="NCBI Taxonomy" id="320908"/>
    <lineage>
        <taxon>Eukaryota</taxon>
        <taxon>Metazoa</taxon>
        <taxon>Ecdysozoa</taxon>
        <taxon>Arthropoda</taxon>
        <taxon>Hexapoda</taxon>
        <taxon>Insecta</taxon>
        <taxon>Pterygota</taxon>
        <taxon>Neoptera</taxon>
        <taxon>Paraneoptera</taxon>
        <taxon>Hemiptera</taxon>
        <taxon>Auchenorrhyncha</taxon>
        <taxon>Membracoidea</taxon>
        <taxon>Cicadellidae</taxon>
        <taxon>Cicadellinae</taxon>
        <taxon>Proconiini</taxon>
        <taxon>Homalodisca</taxon>
    </lineage>
</organism>
<accession>A0A1B6IKJ7</accession>